<evidence type="ECO:0000259" key="4">
    <source>
        <dbReference type="Pfam" id="PF08840"/>
    </source>
</evidence>
<protein>
    <submittedName>
        <fullName evidence="5">Acyl-CoA thioester hydrolase</fullName>
    </submittedName>
</protein>
<dbReference type="EMBL" id="NEVM01000002">
    <property type="protein sequence ID" value="OZI34884.1"/>
    <property type="molecule type" value="Genomic_DNA"/>
</dbReference>
<evidence type="ECO:0000259" key="3">
    <source>
        <dbReference type="Pfam" id="PF04775"/>
    </source>
</evidence>
<dbReference type="GO" id="GO:0006637">
    <property type="term" value="P:acyl-CoA metabolic process"/>
    <property type="evidence" value="ECO:0007669"/>
    <property type="project" value="InterPro"/>
</dbReference>
<feature type="active site" description="Charge relay system" evidence="2">
    <location>
        <position position="378"/>
    </location>
</feature>
<proteinExistence type="inferred from homology"/>
<feature type="domain" description="BAAT/Acyl-CoA thioester hydrolase C-terminal" evidence="4">
    <location>
        <begin position="198"/>
        <end position="427"/>
    </location>
</feature>
<dbReference type="Pfam" id="PF08840">
    <property type="entry name" value="BAAT_C"/>
    <property type="match status" value="1"/>
</dbReference>
<dbReference type="InterPro" id="IPR016662">
    <property type="entry name" value="Acyl-CoA_thioEstase_long-chain"/>
</dbReference>
<evidence type="ECO:0000313" key="6">
    <source>
        <dbReference type="Proteomes" id="UP000216020"/>
    </source>
</evidence>
<evidence type="ECO:0000313" key="5">
    <source>
        <dbReference type="EMBL" id="OZI34884.1"/>
    </source>
</evidence>
<dbReference type="InterPro" id="IPR042490">
    <property type="entry name" value="Thio_Ohase/BAAT_N"/>
</dbReference>
<name>A0A261SBW5_9BORD</name>
<dbReference type="InterPro" id="IPR029058">
    <property type="entry name" value="AB_hydrolase_fold"/>
</dbReference>
<dbReference type="RefSeq" id="WP_094853874.1">
    <property type="nucleotide sequence ID" value="NZ_NEVM01000002.1"/>
</dbReference>
<evidence type="ECO:0000256" key="2">
    <source>
        <dbReference type="PIRSR" id="PIRSR016521-1"/>
    </source>
</evidence>
<comment type="caution">
    <text evidence="5">The sequence shown here is derived from an EMBL/GenBank/DDBJ whole genome shotgun (WGS) entry which is preliminary data.</text>
</comment>
<dbReference type="Proteomes" id="UP000216020">
    <property type="component" value="Unassembled WGS sequence"/>
</dbReference>
<feature type="active site" description="Charge relay system" evidence="2">
    <location>
        <position position="226"/>
    </location>
</feature>
<dbReference type="SUPFAM" id="SSF53474">
    <property type="entry name" value="alpha/beta-Hydrolases"/>
    <property type="match status" value="1"/>
</dbReference>
<dbReference type="AlphaFoldDB" id="A0A261SBW5"/>
<gene>
    <name evidence="5" type="ORF">CAL29_15605</name>
</gene>
<sequence length="430" mass="45921">MSEPTIQIVPRDAALDVPRRIVLDGYAPGPVQLSAELRHPDGSVWRSEATVTADADGHVDLDRQAPSAGDWREADAMGLVWSMRRLQPPSQAALTDEIEPLTVAVQARGADGASARAEFIQRYLVDGVERRDVNVDGIVGTVFTPRGAGPHPVIVVMNGSGGGIPLQRASQWATHGYTAFALGYFKAPGLPDHISNTPLEYFERALRWARAELAPRKGFVAVTGQSRGGELALLLGARFPELVNAVIAYVPSILVHGTLRAGRPGEAPDSPVWTWQGQPLPNVWKDNPDADWSAFDQVPADGQPVRQAPAFLSVLRNADAVAAARIPVERIEGPVLLISGTDDGFWPSTLYSDRIVDALRASGHRWPYRHFRGEGAGHAIGLPNTPTTLIAKPHPVAGVVLTGGGTPLANARANAASWQAARDFLAEASA</sequence>
<dbReference type="PIRSF" id="PIRSF016521">
    <property type="entry name" value="Acyl-CoA_hydro"/>
    <property type="match status" value="1"/>
</dbReference>
<feature type="domain" description="Acyl-CoA thioester hydrolase/bile acid-CoA amino acid N-acetyltransferase" evidence="3">
    <location>
        <begin position="17"/>
        <end position="134"/>
    </location>
</feature>
<dbReference type="PANTHER" id="PTHR10824">
    <property type="entry name" value="ACYL-COENZYME A THIOESTERASE-RELATED"/>
    <property type="match status" value="1"/>
</dbReference>
<accession>A0A261SBW5</accession>
<feature type="active site" description="Charge relay system" evidence="2">
    <location>
        <position position="343"/>
    </location>
</feature>
<dbReference type="InterPro" id="IPR014940">
    <property type="entry name" value="BAAT_C"/>
</dbReference>
<organism evidence="5 6">
    <name type="scientific">Bordetella genomosp. 10</name>
    <dbReference type="NCBI Taxonomy" id="1416804"/>
    <lineage>
        <taxon>Bacteria</taxon>
        <taxon>Pseudomonadati</taxon>
        <taxon>Pseudomonadota</taxon>
        <taxon>Betaproteobacteria</taxon>
        <taxon>Burkholderiales</taxon>
        <taxon>Alcaligenaceae</taxon>
        <taxon>Bordetella</taxon>
    </lineage>
</organism>
<dbReference type="GO" id="GO:0047617">
    <property type="term" value="F:fatty acyl-CoA hydrolase activity"/>
    <property type="evidence" value="ECO:0007669"/>
    <property type="project" value="TreeGrafter"/>
</dbReference>
<dbReference type="Gene3D" id="3.40.50.1820">
    <property type="entry name" value="alpha/beta hydrolase"/>
    <property type="match status" value="1"/>
</dbReference>
<dbReference type="PANTHER" id="PTHR10824:SF4">
    <property type="entry name" value="ACYL-COENZYME A THIOESTERASE 1-LIKE"/>
    <property type="match status" value="1"/>
</dbReference>
<keyword evidence="5" id="KW-0378">Hydrolase</keyword>
<dbReference type="Pfam" id="PF04775">
    <property type="entry name" value="Bile_Hydr_Trans"/>
    <property type="match status" value="1"/>
</dbReference>
<evidence type="ECO:0000256" key="1">
    <source>
        <dbReference type="ARBA" id="ARBA00006538"/>
    </source>
</evidence>
<dbReference type="OrthoDB" id="8922993at2"/>
<keyword evidence="6" id="KW-1185">Reference proteome</keyword>
<dbReference type="Gene3D" id="2.60.40.2240">
    <property type="entry name" value="Acyl-CoA thioester hydrolase/BAAT N-terminal domain"/>
    <property type="match status" value="1"/>
</dbReference>
<reference evidence="6" key="1">
    <citation type="submission" date="2017-05" db="EMBL/GenBank/DDBJ databases">
        <title>Complete and WGS of Bordetella genogroups.</title>
        <authorList>
            <person name="Spilker T."/>
            <person name="Lipuma J."/>
        </authorList>
    </citation>
    <scope>NUCLEOTIDE SEQUENCE [LARGE SCALE GENOMIC DNA]</scope>
    <source>
        <strain evidence="6">AU16122</strain>
    </source>
</reference>
<comment type="similarity">
    <text evidence="1">Belongs to the C/M/P thioester hydrolase family.</text>
</comment>
<dbReference type="GO" id="GO:0006631">
    <property type="term" value="P:fatty acid metabolic process"/>
    <property type="evidence" value="ECO:0007669"/>
    <property type="project" value="TreeGrafter"/>
</dbReference>
<dbReference type="InterPro" id="IPR006862">
    <property type="entry name" value="Thio_Ohase/aa_AcTrfase"/>
</dbReference>